<dbReference type="Pfam" id="PF06569">
    <property type="entry name" value="DUF1128"/>
    <property type="match status" value="1"/>
</dbReference>
<dbReference type="HAMAP" id="MF_00829">
    <property type="entry name" value="UPF0435"/>
    <property type="match status" value="1"/>
</dbReference>
<dbReference type="STRING" id="1348624.GCA_001591545_00390"/>
<dbReference type="EMBL" id="LS483476">
    <property type="protein sequence ID" value="SQI54214.1"/>
    <property type="molecule type" value="Genomic_DNA"/>
</dbReference>
<gene>
    <name evidence="2" type="primary">yfkK</name>
    <name evidence="2" type="ORF">NCTC4824_01297</name>
</gene>
<keyword evidence="3" id="KW-1185">Reference proteome</keyword>
<evidence type="ECO:0000313" key="3">
    <source>
        <dbReference type="Proteomes" id="UP000249134"/>
    </source>
</evidence>
<comment type="similarity">
    <text evidence="1">Belongs to the UPF0435 family.</text>
</comment>
<dbReference type="AlphaFoldDB" id="A0A2X4Z0R4"/>
<evidence type="ECO:0000256" key="1">
    <source>
        <dbReference type="HAMAP-Rule" id="MF_00829"/>
    </source>
</evidence>
<organism evidence="2 3">
    <name type="scientific">Lederbergia lenta</name>
    <name type="common">Bacillus lentus</name>
    <dbReference type="NCBI Taxonomy" id="1467"/>
    <lineage>
        <taxon>Bacteria</taxon>
        <taxon>Bacillati</taxon>
        <taxon>Bacillota</taxon>
        <taxon>Bacilli</taxon>
        <taxon>Bacillales</taxon>
        <taxon>Bacillaceae</taxon>
        <taxon>Lederbergia</taxon>
    </lineage>
</organism>
<evidence type="ECO:0000313" key="2">
    <source>
        <dbReference type="EMBL" id="SQI54214.1"/>
    </source>
</evidence>
<protein>
    <recommendedName>
        <fullName evidence="1">UPF0435 protein NCTC4824_01297</fullName>
    </recommendedName>
</protein>
<sequence length="74" mass="8536">MDLTKNTPENIEYMVNHIVTKMKMVNIGAVKSDSLDENKYEDLLDIYELVKKKNSFSPSEMQALAEELGQLRKD</sequence>
<name>A0A2X4Z0R4_LEDLE</name>
<dbReference type="InterPro" id="IPR009507">
    <property type="entry name" value="UPF0435"/>
</dbReference>
<proteinExistence type="inferred from homology"/>
<dbReference type="KEGG" id="blen:NCTC4824_01297"/>
<accession>A0A2X4Z0R4</accession>
<reference evidence="2 3" key="1">
    <citation type="submission" date="2018-06" db="EMBL/GenBank/DDBJ databases">
        <authorList>
            <consortium name="Pathogen Informatics"/>
            <person name="Doyle S."/>
        </authorList>
    </citation>
    <scope>NUCLEOTIDE SEQUENCE [LARGE SCALE GENOMIC DNA]</scope>
    <source>
        <strain evidence="2 3">NCTC4824</strain>
    </source>
</reference>
<dbReference type="Proteomes" id="UP000249134">
    <property type="component" value="Chromosome 1"/>
</dbReference>
<dbReference type="RefSeq" id="WP_066136739.1">
    <property type="nucleotide sequence ID" value="NZ_CBCSGM010000001.1"/>
</dbReference>